<dbReference type="Proteomes" id="UP001292094">
    <property type="component" value="Unassembled WGS sequence"/>
</dbReference>
<name>A0AAE1UQD2_9EUCA</name>
<evidence type="ECO:0000313" key="5">
    <source>
        <dbReference type="EMBL" id="KAK4329226.1"/>
    </source>
</evidence>
<dbReference type="InterPro" id="IPR000863">
    <property type="entry name" value="Sulfotransferase_dom"/>
</dbReference>
<dbReference type="InterPro" id="IPR027417">
    <property type="entry name" value="P-loop_NTPase"/>
</dbReference>
<evidence type="ECO:0000259" key="4">
    <source>
        <dbReference type="Pfam" id="PF00685"/>
    </source>
</evidence>
<dbReference type="SUPFAM" id="SSF52540">
    <property type="entry name" value="P-loop containing nucleoside triphosphate hydrolases"/>
    <property type="match status" value="1"/>
</dbReference>
<accession>A0AAE1UQD2</accession>
<dbReference type="EMBL" id="JAWZYT010000028">
    <property type="protein sequence ID" value="KAK4329226.1"/>
    <property type="molecule type" value="Genomic_DNA"/>
</dbReference>
<reference evidence="5" key="1">
    <citation type="submission" date="2023-11" db="EMBL/GenBank/DDBJ databases">
        <title>Genome assemblies of two species of porcelain crab, Petrolisthes cinctipes and Petrolisthes manimaculis (Anomura: Porcellanidae).</title>
        <authorList>
            <person name="Angst P."/>
        </authorList>
    </citation>
    <scope>NUCLEOTIDE SEQUENCE</scope>
    <source>
        <strain evidence="5">PB745_02</strain>
        <tissue evidence="5">Gill</tissue>
    </source>
</reference>
<comment type="similarity">
    <text evidence="1">Belongs to the sulfotransferase 1 family.</text>
</comment>
<comment type="caution">
    <text evidence="5">The sequence shown here is derived from an EMBL/GenBank/DDBJ whole genome shotgun (WGS) entry which is preliminary data.</text>
</comment>
<dbReference type="Pfam" id="PF00685">
    <property type="entry name" value="Sulfotransfer_1"/>
    <property type="match status" value="1"/>
</dbReference>
<dbReference type="PANTHER" id="PTHR11783">
    <property type="entry name" value="SULFOTRANSFERASE SULT"/>
    <property type="match status" value="1"/>
</dbReference>
<keyword evidence="6" id="KW-1185">Reference proteome</keyword>
<feature type="domain" description="Sulfotransferase" evidence="4">
    <location>
        <begin position="71"/>
        <end position="344"/>
    </location>
</feature>
<dbReference type="Gene3D" id="3.40.50.300">
    <property type="entry name" value="P-loop containing nucleotide triphosphate hydrolases"/>
    <property type="match status" value="1"/>
</dbReference>
<gene>
    <name evidence="5" type="ORF">Pmani_000408</name>
</gene>
<protein>
    <recommendedName>
        <fullName evidence="4">Sulfotransferase domain-containing protein</fullName>
    </recommendedName>
</protein>
<organism evidence="5 6">
    <name type="scientific">Petrolisthes manimaculis</name>
    <dbReference type="NCBI Taxonomy" id="1843537"/>
    <lineage>
        <taxon>Eukaryota</taxon>
        <taxon>Metazoa</taxon>
        <taxon>Ecdysozoa</taxon>
        <taxon>Arthropoda</taxon>
        <taxon>Crustacea</taxon>
        <taxon>Multicrustacea</taxon>
        <taxon>Malacostraca</taxon>
        <taxon>Eumalacostraca</taxon>
        <taxon>Eucarida</taxon>
        <taxon>Decapoda</taxon>
        <taxon>Pleocyemata</taxon>
        <taxon>Anomura</taxon>
        <taxon>Galatheoidea</taxon>
        <taxon>Porcellanidae</taxon>
        <taxon>Petrolisthes</taxon>
    </lineage>
</organism>
<evidence type="ECO:0000256" key="2">
    <source>
        <dbReference type="ARBA" id="ARBA00022679"/>
    </source>
</evidence>
<dbReference type="GO" id="GO:0008146">
    <property type="term" value="F:sulfotransferase activity"/>
    <property type="evidence" value="ECO:0007669"/>
    <property type="project" value="InterPro"/>
</dbReference>
<feature type="region of interest" description="Disordered" evidence="3">
    <location>
        <begin position="1"/>
        <end position="23"/>
    </location>
</feature>
<evidence type="ECO:0000256" key="3">
    <source>
        <dbReference type="SAM" id="MobiDB-lite"/>
    </source>
</evidence>
<proteinExistence type="inferred from homology"/>
<evidence type="ECO:0000256" key="1">
    <source>
        <dbReference type="ARBA" id="ARBA00005771"/>
    </source>
</evidence>
<keyword evidence="2" id="KW-0808">Transferase</keyword>
<sequence length="361" mass="41801">MLKKEGTGDWQDTSTPTRPWVEEVSEEEVKRMVDRGFKGYSKLVRAQPGSLLLKSRYADLMDKLYNFEFRPDDILIMTYPKSGTTWMQELVWSLTHPDLLHQADSQTINSRSSFLEVDVITSLETQLSNTSLMSKFWEVCGRDSRPEDGIQLQTIAHSPSSKQNPRIIKTHIPFTHLPPNLLETCKVIYMSRDPRDVCVSYYHFCRLIATYQFEGSFNDFVQSFIRGETYYGEVWDHCEAAWTRRAHHNLHFISYEALQSDLTTSLTRLASFLGLHASPQFLKIVEEHSSFTNMKLRHDKLPQAFSSKIIPGKGSFFREGVCGNWTKMADPDMQTLMSNWIQQRESHLGFSLPFNQEPKHV</sequence>
<dbReference type="AlphaFoldDB" id="A0AAE1UQD2"/>
<evidence type="ECO:0000313" key="6">
    <source>
        <dbReference type="Proteomes" id="UP001292094"/>
    </source>
</evidence>